<evidence type="ECO:0000256" key="1">
    <source>
        <dbReference type="ARBA" id="ARBA00001933"/>
    </source>
</evidence>
<dbReference type="GO" id="GO:0047804">
    <property type="term" value="F:cysteine-S-conjugate beta-lyase activity"/>
    <property type="evidence" value="ECO:0007669"/>
    <property type="project" value="UniProtKB-EC"/>
</dbReference>
<evidence type="ECO:0000256" key="3">
    <source>
        <dbReference type="ARBA" id="ARBA00022898"/>
    </source>
</evidence>
<dbReference type="Gene3D" id="3.40.640.10">
    <property type="entry name" value="Type I PLP-dependent aspartate aminotransferase-like (Major domain)"/>
    <property type="match status" value="1"/>
</dbReference>
<dbReference type="PANTHER" id="PTHR43525:SF1">
    <property type="entry name" value="PROTEIN MALY"/>
    <property type="match status" value="1"/>
</dbReference>
<dbReference type="KEGG" id="ccoc:CCON33237_1764"/>
<reference evidence="8" key="1">
    <citation type="submission" date="2015-08" db="EMBL/GenBank/DDBJ databases">
        <title>Comparative genomics of the Campylobacter concisus group.</title>
        <authorList>
            <person name="Miller W.G."/>
            <person name="Yee E."/>
            <person name="Chapman M.H."/>
            <person name="Huynh S."/>
            <person name="Bono J.L."/>
            <person name="On S.L.W."/>
            <person name="St Leger J."/>
            <person name="Foster G."/>
            <person name="Parker C.T."/>
        </authorList>
    </citation>
    <scope>NUCLEOTIDE SEQUENCE [LARGE SCALE GENOMIC DNA]</scope>
    <source>
        <strain evidence="8">ATCC 33237</strain>
    </source>
</reference>
<dbReference type="Proteomes" id="UP000066049">
    <property type="component" value="Chromosome"/>
</dbReference>
<proteinExistence type="inferred from homology"/>
<keyword evidence="4 7" id="KW-0456">Lyase</keyword>
<dbReference type="EC" id="4.4.1.13" evidence="2"/>
<dbReference type="GO" id="GO:0030170">
    <property type="term" value="F:pyridoxal phosphate binding"/>
    <property type="evidence" value="ECO:0007669"/>
    <property type="project" value="InterPro"/>
</dbReference>
<keyword evidence="3" id="KW-0663">Pyridoxal phosphate</keyword>
<evidence type="ECO:0000313" key="8">
    <source>
        <dbReference type="Proteomes" id="UP000066049"/>
    </source>
</evidence>
<dbReference type="InterPro" id="IPR027619">
    <property type="entry name" value="C-S_lyase_PatB-like"/>
</dbReference>
<comment type="similarity">
    <text evidence="5">Belongs to the class-II pyridoxal-phosphate-dependent aminotransferase family. MalY/PatB cystathionine beta-lyase subfamily.</text>
</comment>
<dbReference type="AlphaFoldDB" id="A0A0M4SVW1"/>
<evidence type="ECO:0000259" key="6">
    <source>
        <dbReference type="Pfam" id="PF00155"/>
    </source>
</evidence>
<dbReference type="InterPro" id="IPR004839">
    <property type="entry name" value="Aminotransferase_I/II_large"/>
</dbReference>
<protein>
    <recommendedName>
        <fullName evidence="2">cysteine-S-conjugate beta-lyase</fullName>
        <ecNumber evidence="2">4.4.1.13</ecNumber>
    </recommendedName>
</protein>
<dbReference type="Gene3D" id="3.90.1150.10">
    <property type="entry name" value="Aspartate Aminotransferase, domain 1"/>
    <property type="match status" value="1"/>
</dbReference>
<evidence type="ECO:0000256" key="2">
    <source>
        <dbReference type="ARBA" id="ARBA00012224"/>
    </source>
</evidence>
<dbReference type="InterPro" id="IPR051798">
    <property type="entry name" value="Class-II_PLP-Dep_Aminotrans"/>
</dbReference>
<dbReference type="InterPro" id="IPR015421">
    <property type="entry name" value="PyrdxlP-dep_Trfase_major"/>
</dbReference>
<gene>
    <name evidence="7" type="ORF">CCON33237_1764</name>
</gene>
<organism evidence="7 8">
    <name type="scientific">Campylobacter concisus</name>
    <dbReference type="NCBI Taxonomy" id="199"/>
    <lineage>
        <taxon>Bacteria</taxon>
        <taxon>Pseudomonadati</taxon>
        <taxon>Campylobacterota</taxon>
        <taxon>Epsilonproteobacteria</taxon>
        <taxon>Campylobacterales</taxon>
        <taxon>Campylobacteraceae</taxon>
        <taxon>Campylobacter</taxon>
    </lineage>
</organism>
<accession>A0A0M4SVW1</accession>
<dbReference type="NCBIfam" id="TIGR04350">
    <property type="entry name" value="C_S_lyase_PatB"/>
    <property type="match status" value="1"/>
</dbReference>
<comment type="cofactor">
    <cofactor evidence="1">
        <name>pyridoxal 5'-phosphate</name>
        <dbReference type="ChEBI" id="CHEBI:597326"/>
    </cofactor>
</comment>
<dbReference type="InterPro" id="IPR015424">
    <property type="entry name" value="PyrdxlP-dep_Trfase"/>
</dbReference>
<dbReference type="Pfam" id="PF00155">
    <property type="entry name" value="Aminotran_1_2"/>
    <property type="match status" value="1"/>
</dbReference>
<evidence type="ECO:0000256" key="5">
    <source>
        <dbReference type="ARBA" id="ARBA00037974"/>
    </source>
</evidence>
<dbReference type="SUPFAM" id="SSF53383">
    <property type="entry name" value="PLP-dependent transferases"/>
    <property type="match status" value="1"/>
</dbReference>
<evidence type="ECO:0000256" key="4">
    <source>
        <dbReference type="ARBA" id="ARBA00023239"/>
    </source>
</evidence>
<dbReference type="RefSeq" id="WP_054197287.1">
    <property type="nucleotide sequence ID" value="NZ_CABMKQ010000033.1"/>
</dbReference>
<dbReference type="InterPro" id="IPR015422">
    <property type="entry name" value="PyrdxlP-dep_Trfase_small"/>
</dbReference>
<dbReference type="EMBL" id="CP012541">
    <property type="protein sequence ID" value="ALF48404.1"/>
    <property type="molecule type" value="Genomic_DNA"/>
</dbReference>
<dbReference type="GeneID" id="28663444"/>
<sequence length="388" mass="44441">MKYDFDTLISRDGTNSSKWRMKNDVLPMWVADMDFKAAPEILNALQKRLDNGVFGYSFIPKEWNEAIKGWWKRRHDVSFENDWMCFCTGVIPAISTAIRRFSNPGDQILVQAPVYHVFFNCIKNNGREILSNDLVYKNGSYEIDFEDLEAKLAQPLTTMMLLCNPHNPIGKIWDKETLKKIGELCYKHDVLVISDEIHCDITDPGLSYVPFISVSEECKNNSITCISPTKAFNIAGLQSSAIVTPNEQIRARINAAVNYDEIGEANAFAITATIAAFNDSQTWLDELREYLFENKKIVINFIKEQNLPVKLLPSNATYLLWLDCSAFCEDSSDFMNFLRDKAGLWLNDGNAYRGDRFFLRMNIATQRARVLEGLKRLQNGINLYTSKR</sequence>
<name>A0A0M4SVW1_9BACT</name>
<dbReference type="PANTHER" id="PTHR43525">
    <property type="entry name" value="PROTEIN MALY"/>
    <property type="match status" value="1"/>
</dbReference>
<dbReference type="PATRIC" id="fig|199.248.peg.1817"/>
<dbReference type="CDD" id="cd00609">
    <property type="entry name" value="AAT_like"/>
    <property type="match status" value="1"/>
</dbReference>
<evidence type="ECO:0000313" key="7">
    <source>
        <dbReference type="EMBL" id="ALF48404.1"/>
    </source>
</evidence>
<feature type="domain" description="Aminotransferase class I/classII large" evidence="6">
    <location>
        <begin position="33"/>
        <end position="376"/>
    </location>
</feature>